<dbReference type="Proteomes" id="UP000815677">
    <property type="component" value="Unassembled WGS sequence"/>
</dbReference>
<organism evidence="2 3">
    <name type="scientific">Mycena chlorophos</name>
    <name type="common">Agaric fungus</name>
    <name type="synonym">Agaricus chlorophos</name>
    <dbReference type="NCBI Taxonomy" id="658473"/>
    <lineage>
        <taxon>Eukaryota</taxon>
        <taxon>Fungi</taxon>
        <taxon>Dikarya</taxon>
        <taxon>Basidiomycota</taxon>
        <taxon>Agaricomycotina</taxon>
        <taxon>Agaricomycetes</taxon>
        <taxon>Agaricomycetidae</taxon>
        <taxon>Agaricales</taxon>
        <taxon>Marasmiineae</taxon>
        <taxon>Mycenaceae</taxon>
        <taxon>Mycena</taxon>
    </lineage>
</organism>
<evidence type="ECO:0000256" key="1">
    <source>
        <dbReference type="SAM" id="MobiDB-lite"/>
    </source>
</evidence>
<name>A0ABQ0KV47_MYCCL</name>
<proteinExistence type="predicted"/>
<dbReference type="EMBL" id="DF838266">
    <property type="protein sequence ID" value="GAT42767.1"/>
    <property type="molecule type" value="Genomic_DNA"/>
</dbReference>
<evidence type="ECO:0000313" key="2">
    <source>
        <dbReference type="EMBL" id="GAT42767.1"/>
    </source>
</evidence>
<protein>
    <submittedName>
        <fullName evidence="2">Uncharacterized protein</fullName>
    </submittedName>
</protein>
<feature type="region of interest" description="Disordered" evidence="1">
    <location>
        <begin position="1"/>
        <end position="58"/>
    </location>
</feature>
<feature type="non-terminal residue" evidence="2">
    <location>
        <position position="275"/>
    </location>
</feature>
<gene>
    <name evidence="2" type="ORF">MCHLO_00468</name>
</gene>
<feature type="region of interest" description="Disordered" evidence="1">
    <location>
        <begin position="180"/>
        <end position="202"/>
    </location>
</feature>
<feature type="compositionally biased region" description="Basic and acidic residues" evidence="1">
    <location>
        <begin position="43"/>
        <end position="56"/>
    </location>
</feature>
<keyword evidence="3" id="KW-1185">Reference proteome</keyword>
<sequence length="275" mass="30659">MDVDPPDNPSNAQTGRRRTRHTEPALPDAHQKVSVRAVSGPERTAHDQLRRSENQYKEQAAQAKRLTASLTAQNQQLVAELQAARQAAAEQAQLVSQLQQALQEKGVAIQAMQSHDEQMEAQIIGDQQRIDQLQSQVGQIAQLIPQFLEAQQVLSQRNQDVQSLNNTMFEKNNEIIQLRFNARQDQSPNKPRAPRRGTRRSLGVAQNINNRLLEIPFDPAPIDSDSDEEPRPAPTRPMFSGSSELGRILGASDESVNRLMELFQRVVVSSGDQVA</sequence>
<evidence type="ECO:0000313" key="3">
    <source>
        <dbReference type="Proteomes" id="UP000815677"/>
    </source>
</evidence>
<accession>A0ABQ0KV47</accession>
<feature type="region of interest" description="Disordered" evidence="1">
    <location>
        <begin position="214"/>
        <end position="245"/>
    </location>
</feature>
<reference evidence="2" key="1">
    <citation type="submission" date="2014-09" db="EMBL/GenBank/DDBJ databases">
        <title>Genome sequence of the luminous mushroom Mycena chlorophos for searching fungal bioluminescence genes.</title>
        <authorList>
            <person name="Tanaka Y."/>
            <person name="Kasuga D."/>
            <person name="Oba Y."/>
            <person name="Hase S."/>
            <person name="Sato K."/>
            <person name="Oba Y."/>
            <person name="Sakakibara Y."/>
        </authorList>
    </citation>
    <scope>NUCLEOTIDE SEQUENCE</scope>
</reference>